<sequence length="430" mass="47590">MGVTCIISFDNNPHGTYFAGQVVSGQITLKLDKIKVVKALKLTISGFAETEWTESSGTGKDETSDIYRGREDYIASQTYLAGSSQSTQISIEPGVHVYNFSCQIPPTCPSSIEGLYGRVRYMIKVAMVRPWKFDQFYTRCFTVLKIMDLNYDSPLLRMPTQMETQKVYCCWPCSSAPMQLQMTLPQTGYVSGQVIPVGMLVTNDSHIAVEQLQVNLAMMVTYYATHMSRTHSRNERLLVTKLIGDPVPHHCKKQFTYYLRVPATAPTCFNLCKIIQIAYQLEVEARVKGCHRNQVISIPITVGSVPLLENPPMQPQPRDLDRLPPQELDAKALGHSAVVPQASAPPSDFIAPWAADGSIPPPNYEEAVHMRTQPDGANNMKATAPPNTLSLDEHGFAPLYPIFDIPSPTAPSDPKGPPNTDVNANKGTWL</sequence>
<name>A0A484BGI2_DRONA</name>
<keyword evidence="2" id="KW-0716">Sensory transduction</keyword>
<organism evidence="5 6">
    <name type="scientific">Drosophila navojoa</name>
    <name type="common">Fruit fly</name>
    <dbReference type="NCBI Taxonomy" id="7232"/>
    <lineage>
        <taxon>Eukaryota</taxon>
        <taxon>Metazoa</taxon>
        <taxon>Ecdysozoa</taxon>
        <taxon>Arthropoda</taxon>
        <taxon>Hexapoda</taxon>
        <taxon>Insecta</taxon>
        <taxon>Pterygota</taxon>
        <taxon>Neoptera</taxon>
        <taxon>Endopterygota</taxon>
        <taxon>Diptera</taxon>
        <taxon>Brachycera</taxon>
        <taxon>Muscomorpha</taxon>
        <taxon>Ephydroidea</taxon>
        <taxon>Drosophilidae</taxon>
        <taxon>Drosophila</taxon>
    </lineage>
</organism>
<dbReference type="OrthoDB" id="2333384at2759"/>
<dbReference type="AlphaFoldDB" id="A0A484BGI2"/>
<evidence type="ECO:0000313" key="5">
    <source>
        <dbReference type="EMBL" id="TDG47976.1"/>
    </source>
</evidence>
<dbReference type="Pfam" id="PF02752">
    <property type="entry name" value="Arrestin_C"/>
    <property type="match status" value="1"/>
</dbReference>
<dbReference type="InterPro" id="IPR014752">
    <property type="entry name" value="Arrestin-like_C"/>
</dbReference>
<dbReference type="GO" id="GO:0005737">
    <property type="term" value="C:cytoplasm"/>
    <property type="evidence" value="ECO:0007669"/>
    <property type="project" value="TreeGrafter"/>
</dbReference>
<dbReference type="Pfam" id="PF00339">
    <property type="entry name" value="Arrestin_N"/>
    <property type="match status" value="1"/>
</dbReference>
<dbReference type="InterPro" id="IPR011022">
    <property type="entry name" value="Arrestin_C-like"/>
</dbReference>
<dbReference type="OMA" id="GRARTYW"/>
<comment type="similarity">
    <text evidence="1">Belongs to the arrestin family.</text>
</comment>
<feature type="region of interest" description="Disordered" evidence="3">
    <location>
        <begin position="405"/>
        <end position="430"/>
    </location>
</feature>
<dbReference type="InterPro" id="IPR050357">
    <property type="entry name" value="Arrestin_domain-protein"/>
</dbReference>
<dbReference type="EMBL" id="LSRL02000037">
    <property type="protein sequence ID" value="TDG47976.1"/>
    <property type="molecule type" value="Genomic_DNA"/>
</dbReference>
<keyword evidence="6" id="KW-1185">Reference proteome</keyword>
<dbReference type="InterPro" id="IPR011021">
    <property type="entry name" value="Arrestin-like_N"/>
</dbReference>
<dbReference type="Gene3D" id="2.60.40.640">
    <property type="match status" value="2"/>
</dbReference>
<dbReference type="SUPFAM" id="SSF81296">
    <property type="entry name" value="E set domains"/>
    <property type="match status" value="2"/>
</dbReference>
<comment type="caution">
    <text evidence="5">The sequence shown here is derived from an EMBL/GenBank/DDBJ whole genome shotgun (WGS) entry which is preliminary data.</text>
</comment>
<protein>
    <recommendedName>
        <fullName evidence="4">Arrestin C-terminal-like domain-containing protein</fullName>
    </recommendedName>
</protein>
<proteinExistence type="inferred from homology"/>
<evidence type="ECO:0000259" key="4">
    <source>
        <dbReference type="SMART" id="SM01017"/>
    </source>
</evidence>
<dbReference type="STRING" id="7232.A0A484BGI2"/>
<gene>
    <name evidence="5" type="ORF">AWZ03_005594</name>
</gene>
<dbReference type="GO" id="GO:0015031">
    <property type="term" value="P:protein transport"/>
    <property type="evidence" value="ECO:0007669"/>
    <property type="project" value="TreeGrafter"/>
</dbReference>
<dbReference type="KEGG" id="dnv:108660137"/>
<dbReference type="PANTHER" id="PTHR11188">
    <property type="entry name" value="ARRESTIN DOMAIN CONTAINING PROTEIN"/>
    <property type="match status" value="1"/>
</dbReference>
<reference evidence="5 6" key="1">
    <citation type="journal article" date="2019" name="J. Hered.">
        <title>An Improved Genome Assembly for Drosophila navojoa, the Basal Species in the mojavensis Cluster.</title>
        <authorList>
            <person name="Vanderlinde T."/>
            <person name="Dupim E.G."/>
            <person name="Nazario-Yepiz N.O."/>
            <person name="Carvalho A.B."/>
        </authorList>
    </citation>
    <scope>NUCLEOTIDE SEQUENCE [LARGE SCALE GENOMIC DNA]</scope>
    <source>
        <strain evidence="5">Navoj_Jal97</strain>
        <tissue evidence="5">Whole organism</tissue>
    </source>
</reference>
<dbReference type="InterPro" id="IPR014756">
    <property type="entry name" value="Ig_E-set"/>
</dbReference>
<feature type="compositionally biased region" description="Pro residues" evidence="3">
    <location>
        <begin position="408"/>
        <end position="417"/>
    </location>
</feature>
<evidence type="ECO:0000256" key="2">
    <source>
        <dbReference type="ARBA" id="ARBA00022606"/>
    </source>
</evidence>
<dbReference type="SMART" id="SM01017">
    <property type="entry name" value="Arrestin_C"/>
    <property type="match status" value="1"/>
</dbReference>
<accession>A0A484BGI2</accession>
<dbReference type="Proteomes" id="UP000295192">
    <property type="component" value="Unassembled WGS sequence"/>
</dbReference>
<dbReference type="PANTHER" id="PTHR11188:SF167">
    <property type="entry name" value="ARRESTIN C-TERMINAL-LIKE DOMAIN-CONTAINING PROTEIN-RELATED"/>
    <property type="match status" value="1"/>
</dbReference>
<feature type="domain" description="Arrestin C-terminal-like" evidence="4">
    <location>
        <begin position="174"/>
        <end position="307"/>
    </location>
</feature>
<evidence type="ECO:0000256" key="3">
    <source>
        <dbReference type="SAM" id="MobiDB-lite"/>
    </source>
</evidence>
<feature type="compositionally biased region" description="Polar residues" evidence="3">
    <location>
        <begin position="420"/>
        <end position="430"/>
    </location>
</feature>
<evidence type="ECO:0000313" key="6">
    <source>
        <dbReference type="Proteomes" id="UP000295192"/>
    </source>
</evidence>
<evidence type="ECO:0000256" key="1">
    <source>
        <dbReference type="ARBA" id="ARBA00005298"/>
    </source>
</evidence>